<protein>
    <recommendedName>
        <fullName evidence="9">Death-associated protein 1</fullName>
    </recommendedName>
</protein>
<evidence type="ECO:0000313" key="6">
    <source>
        <dbReference type="EMBL" id="CAF4124638.1"/>
    </source>
</evidence>
<evidence type="ECO:0000313" key="8">
    <source>
        <dbReference type="Proteomes" id="UP000663824"/>
    </source>
</evidence>
<dbReference type="Pfam" id="PF15228">
    <property type="entry name" value="DAP"/>
    <property type="match status" value="1"/>
</dbReference>
<dbReference type="Proteomes" id="UP000676336">
    <property type="component" value="Unassembled WGS sequence"/>
</dbReference>
<dbReference type="EMBL" id="CAJOBI010007964">
    <property type="protein sequence ID" value="CAF4100151.1"/>
    <property type="molecule type" value="Genomic_DNA"/>
</dbReference>
<feature type="region of interest" description="Disordered" evidence="1">
    <location>
        <begin position="109"/>
        <end position="139"/>
    </location>
</feature>
<dbReference type="EMBL" id="CAJOBJ010008917">
    <property type="protein sequence ID" value="CAF4124638.1"/>
    <property type="molecule type" value="Genomic_DNA"/>
</dbReference>
<comment type="caution">
    <text evidence="4">The sequence shown here is derived from an EMBL/GenBank/DDBJ whole genome shotgun (WGS) entry which is preliminary data.</text>
</comment>
<organism evidence="4 8">
    <name type="scientific">Rotaria magnacalcarata</name>
    <dbReference type="NCBI Taxonomy" id="392030"/>
    <lineage>
        <taxon>Eukaryota</taxon>
        <taxon>Metazoa</taxon>
        <taxon>Spiralia</taxon>
        <taxon>Gnathifera</taxon>
        <taxon>Rotifera</taxon>
        <taxon>Eurotatoria</taxon>
        <taxon>Bdelloidea</taxon>
        <taxon>Philodinida</taxon>
        <taxon>Philodinidae</taxon>
        <taxon>Rotaria</taxon>
    </lineage>
</organism>
<feature type="compositionally biased region" description="Low complexity" evidence="1">
    <location>
        <begin position="60"/>
        <end position="76"/>
    </location>
</feature>
<proteinExistence type="predicted"/>
<dbReference type="GO" id="GO:0097190">
    <property type="term" value="P:apoptotic signaling pathway"/>
    <property type="evidence" value="ECO:0007669"/>
    <property type="project" value="TreeGrafter"/>
</dbReference>
<reference evidence="4" key="1">
    <citation type="submission" date="2021-02" db="EMBL/GenBank/DDBJ databases">
        <authorList>
            <person name="Nowell W R."/>
        </authorList>
    </citation>
    <scope>NUCLEOTIDE SEQUENCE</scope>
</reference>
<dbReference type="Proteomes" id="UP000681967">
    <property type="component" value="Unassembled WGS sequence"/>
</dbReference>
<dbReference type="EMBL" id="CAJNOW010011044">
    <property type="protein sequence ID" value="CAF1592034.1"/>
    <property type="molecule type" value="Genomic_DNA"/>
</dbReference>
<dbReference type="GO" id="GO:0034198">
    <property type="term" value="P:cellular response to amino acid starvation"/>
    <property type="evidence" value="ECO:0007669"/>
    <property type="project" value="TreeGrafter"/>
</dbReference>
<evidence type="ECO:0000313" key="4">
    <source>
        <dbReference type="EMBL" id="CAF1992589.1"/>
    </source>
</evidence>
<dbReference type="Proteomes" id="UP000663834">
    <property type="component" value="Unassembled WGS sequence"/>
</dbReference>
<evidence type="ECO:0000313" key="2">
    <source>
        <dbReference type="EMBL" id="CAF1592034.1"/>
    </source>
</evidence>
<evidence type="ECO:0000313" key="7">
    <source>
        <dbReference type="EMBL" id="CAF4137724.1"/>
    </source>
</evidence>
<dbReference type="GO" id="GO:0010507">
    <property type="term" value="P:negative regulation of autophagy"/>
    <property type="evidence" value="ECO:0007669"/>
    <property type="project" value="TreeGrafter"/>
</dbReference>
<feature type="compositionally biased region" description="Low complexity" evidence="1">
    <location>
        <begin position="1"/>
        <end position="14"/>
    </location>
</feature>
<evidence type="ECO:0000313" key="3">
    <source>
        <dbReference type="EMBL" id="CAF1598353.1"/>
    </source>
</evidence>
<dbReference type="EMBL" id="CAJOBH010009302">
    <property type="protein sequence ID" value="CAF4137724.1"/>
    <property type="molecule type" value="Genomic_DNA"/>
</dbReference>
<sequence>MSDQASSSDTSGSTELKAGHPPATKVGGMRVGAPRPRHTSNGEDKNATAETTEGAQESSGDNGDAEAAAGDTGNDESSSAVANRVAGGMVSGVFVPIEKAFPTEAVKHIHDKPGTHPKNEFHSHAKHTDQKFIVQPRKQ</sequence>
<dbReference type="Proteomes" id="UP000663855">
    <property type="component" value="Unassembled WGS sequence"/>
</dbReference>
<feature type="compositionally biased region" description="Basic and acidic residues" evidence="1">
    <location>
        <begin position="109"/>
        <end position="130"/>
    </location>
</feature>
<feature type="compositionally biased region" description="Polar residues" evidence="1">
    <location>
        <begin position="48"/>
        <end position="59"/>
    </location>
</feature>
<dbReference type="Proteomes" id="UP000681720">
    <property type="component" value="Unassembled WGS sequence"/>
</dbReference>
<evidence type="ECO:0008006" key="9">
    <source>
        <dbReference type="Google" id="ProtNLM"/>
    </source>
</evidence>
<dbReference type="InterPro" id="IPR024130">
    <property type="entry name" value="DAP1/DAPL1"/>
</dbReference>
<dbReference type="EMBL" id="CAJNRE010002801">
    <property type="protein sequence ID" value="CAF1992589.1"/>
    <property type="molecule type" value="Genomic_DNA"/>
</dbReference>
<dbReference type="AlphaFoldDB" id="A0A816MMA3"/>
<dbReference type="PANTHER" id="PTHR13177">
    <property type="entry name" value="DEATH-ASSOCIATED PROTEIN 1"/>
    <property type="match status" value="1"/>
</dbReference>
<accession>A0A816MMA3</accession>
<evidence type="ECO:0000256" key="1">
    <source>
        <dbReference type="SAM" id="MobiDB-lite"/>
    </source>
</evidence>
<dbReference type="GO" id="GO:0070513">
    <property type="term" value="F:death domain binding"/>
    <property type="evidence" value="ECO:0007669"/>
    <property type="project" value="TreeGrafter"/>
</dbReference>
<dbReference type="Proteomes" id="UP000663824">
    <property type="component" value="Unassembled WGS sequence"/>
</dbReference>
<dbReference type="EMBL" id="CAJNOV010016988">
    <property type="protein sequence ID" value="CAF1598353.1"/>
    <property type="molecule type" value="Genomic_DNA"/>
</dbReference>
<evidence type="ECO:0000313" key="5">
    <source>
        <dbReference type="EMBL" id="CAF4100151.1"/>
    </source>
</evidence>
<dbReference type="PANTHER" id="PTHR13177:SF4">
    <property type="entry name" value="GEO09647P1"/>
    <property type="match status" value="1"/>
</dbReference>
<gene>
    <name evidence="7" type="ORF">BYL167_LOCUS20867</name>
    <name evidence="3" type="ORF">CJN711_LOCUS34847</name>
    <name evidence="6" type="ORF">GIL414_LOCUS18220</name>
    <name evidence="2" type="ORF">KQP761_LOCUS21299</name>
    <name evidence="4" type="ORF">MBJ925_LOCUS7848</name>
    <name evidence="5" type="ORF">SMN809_LOCUS17296</name>
</gene>
<dbReference type="OrthoDB" id="5973225at2759"/>
<name>A0A816MMA3_9BILA</name>
<feature type="region of interest" description="Disordered" evidence="1">
    <location>
        <begin position="1"/>
        <end position="81"/>
    </location>
</feature>